<proteinExistence type="predicted"/>
<evidence type="ECO:0000313" key="2">
    <source>
        <dbReference type="EMBL" id="PRP66999.1"/>
    </source>
</evidence>
<protein>
    <recommendedName>
        <fullName evidence="1">Glycosyltransferase 2-like domain-containing protein</fullName>
    </recommendedName>
</protein>
<accession>A0A2S9WU59</accession>
<organism evidence="2 3">
    <name type="scientific">Nonlabens agnitus</name>
    <dbReference type="NCBI Taxonomy" id="870484"/>
    <lineage>
        <taxon>Bacteria</taxon>
        <taxon>Pseudomonadati</taxon>
        <taxon>Bacteroidota</taxon>
        <taxon>Flavobacteriia</taxon>
        <taxon>Flavobacteriales</taxon>
        <taxon>Flavobacteriaceae</taxon>
        <taxon>Nonlabens</taxon>
    </lineage>
</organism>
<feature type="domain" description="Glycosyltransferase 2-like" evidence="1">
    <location>
        <begin position="4"/>
        <end position="123"/>
    </location>
</feature>
<dbReference type="EMBL" id="MQUC01000003">
    <property type="protein sequence ID" value="PRP66999.1"/>
    <property type="molecule type" value="Genomic_DNA"/>
</dbReference>
<reference evidence="2 3" key="1">
    <citation type="submission" date="2016-11" db="EMBL/GenBank/DDBJ databases">
        <title>Trade-off between light-utilization and light-protection in marine flavobacteria.</title>
        <authorList>
            <person name="Kumagai Y."/>
        </authorList>
    </citation>
    <scope>NUCLEOTIDE SEQUENCE [LARGE SCALE GENOMIC DNA]</scope>
    <source>
        <strain evidence="2 3">JCM 17109</strain>
    </source>
</reference>
<dbReference type="InterPro" id="IPR029044">
    <property type="entry name" value="Nucleotide-diphossugar_trans"/>
</dbReference>
<dbReference type="Gene3D" id="3.90.550.10">
    <property type="entry name" value="Spore Coat Polysaccharide Biosynthesis Protein SpsA, Chain A"/>
    <property type="match status" value="1"/>
</dbReference>
<dbReference type="InterPro" id="IPR001173">
    <property type="entry name" value="Glyco_trans_2-like"/>
</dbReference>
<dbReference type="OrthoDB" id="9788101at2"/>
<dbReference type="PANTHER" id="PTHR43685:SF2">
    <property type="entry name" value="GLYCOSYLTRANSFERASE 2-LIKE DOMAIN-CONTAINING PROTEIN"/>
    <property type="match status" value="1"/>
</dbReference>
<dbReference type="AlphaFoldDB" id="A0A2S9WU59"/>
<dbReference type="InterPro" id="IPR050834">
    <property type="entry name" value="Glycosyltransf_2"/>
</dbReference>
<name>A0A2S9WU59_9FLAO</name>
<dbReference type="Pfam" id="PF00535">
    <property type="entry name" value="Glycos_transf_2"/>
    <property type="match status" value="1"/>
</dbReference>
<dbReference type="Proteomes" id="UP000239532">
    <property type="component" value="Unassembled WGS sequence"/>
</dbReference>
<keyword evidence="3" id="KW-1185">Reference proteome</keyword>
<evidence type="ECO:0000259" key="1">
    <source>
        <dbReference type="Pfam" id="PF00535"/>
    </source>
</evidence>
<evidence type="ECO:0000313" key="3">
    <source>
        <dbReference type="Proteomes" id="UP000239532"/>
    </source>
</evidence>
<sequence length="258" mass="30209">MKISVITINYNNLDGLRKTIQSVFSQDFTDFEFIVIDGNSTDGSRDYLIEHQSHIDYWVSEPDEGIYHAMNKGIHVSKGDYLFFLNSGDWFYSAEVLTTISLNSKCGKDLYYGDVVLKFTDRKMLHTYPQFLRLSHFVKGTICHQAVIIKKELFDRLGYYNTDYKIIADWDFLVRALFINGATYLKLDVIFTNYDMSGVSADPENRITSKNEKHKILKELFSGIIEDYEDYFDARLTLGKIKYYFGDEFFLLLKRPFF</sequence>
<dbReference type="CDD" id="cd06433">
    <property type="entry name" value="GT_2_WfgS_like"/>
    <property type="match status" value="1"/>
</dbReference>
<dbReference type="SUPFAM" id="SSF53448">
    <property type="entry name" value="Nucleotide-diphospho-sugar transferases"/>
    <property type="match status" value="1"/>
</dbReference>
<comment type="caution">
    <text evidence="2">The sequence shown here is derived from an EMBL/GenBank/DDBJ whole genome shotgun (WGS) entry which is preliminary data.</text>
</comment>
<dbReference type="RefSeq" id="WP_105982779.1">
    <property type="nucleotide sequence ID" value="NZ_MQUC01000003.1"/>
</dbReference>
<dbReference type="PANTHER" id="PTHR43685">
    <property type="entry name" value="GLYCOSYLTRANSFERASE"/>
    <property type="match status" value="1"/>
</dbReference>
<gene>
    <name evidence="2" type="ORF">BST86_07750</name>
</gene>